<evidence type="ECO:0000313" key="3">
    <source>
        <dbReference type="Proteomes" id="UP000027135"/>
    </source>
</evidence>
<name>A0A067QHE5_ZOONE</name>
<sequence length="45" mass="5056">MRSGSAHTPVMDRTLQVTQEMHKTKNSLMWGVINGILLAIVLYDV</sequence>
<keyword evidence="1" id="KW-1133">Transmembrane helix</keyword>
<accession>A0A067QHE5</accession>
<keyword evidence="1" id="KW-0472">Membrane</keyword>
<organism evidence="2 3">
    <name type="scientific">Zootermopsis nevadensis</name>
    <name type="common">Dampwood termite</name>
    <dbReference type="NCBI Taxonomy" id="136037"/>
    <lineage>
        <taxon>Eukaryota</taxon>
        <taxon>Metazoa</taxon>
        <taxon>Ecdysozoa</taxon>
        <taxon>Arthropoda</taxon>
        <taxon>Hexapoda</taxon>
        <taxon>Insecta</taxon>
        <taxon>Pterygota</taxon>
        <taxon>Neoptera</taxon>
        <taxon>Polyneoptera</taxon>
        <taxon>Dictyoptera</taxon>
        <taxon>Blattodea</taxon>
        <taxon>Blattoidea</taxon>
        <taxon>Termitoidae</taxon>
        <taxon>Termopsidae</taxon>
        <taxon>Zootermopsis</taxon>
    </lineage>
</organism>
<keyword evidence="3" id="KW-1185">Reference proteome</keyword>
<protein>
    <submittedName>
        <fullName evidence="2">Uncharacterized protein</fullName>
    </submittedName>
</protein>
<evidence type="ECO:0000256" key="1">
    <source>
        <dbReference type="SAM" id="Phobius"/>
    </source>
</evidence>
<keyword evidence="1" id="KW-0812">Transmembrane</keyword>
<gene>
    <name evidence="2" type="ORF">L798_04045</name>
</gene>
<feature type="transmembrane region" description="Helical" evidence="1">
    <location>
        <begin position="27"/>
        <end position="43"/>
    </location>
</feature>
<dbReference type="Proteomes" id="UP000027135">
    <property type="component" value="Unassembled WGS sequence"/>
</dbReference>
<dbReference type="AlphaFoldDB" id="A0A067QHE5"/>
<reference evidence="2 3" key="1">
    <citation type="journal article" date="2014" name="Nat. Commun.">
        <title>Molecular traces of alternative social organization in a termite genome.</title>
        <authorList>
            <person name="Terrapon N."/>
            <person name="Li C."/>
            <person name="Robertson H.M."/>
            <person name="Ji L."/>
            <person name="Meng X."/>
            <person name="Booth W."/>
            <person name="Chen Z."/>
            <person name="Childers C.P."/>
            <person name="Glastad K.M."/>
            <person name="Gokhale K."/>
            <person name="Gowin J."/>
            <person name="Gronenberg W."/>
            <person name="Hermansen R.A."/>
            <person name="Hu H."/>
            <person name="Hunt B.G."/>
            <person name="Huylmans A.K."/>
            <person name="Khalil S.M."/>
            <person name="Mitchell R.D."/>
            <person name="Munoz-Torres M.C."/>
            <person name="Mustard J.A."/>
            <person name="Pan H."/>
            <person name="Reese J.T."/>
            <person name="Scharf M.E."/>
            <person name="Sun F."/>
            <person name="Vogel H."/>
            <person name="Xiao J."/>
            <person name="Yang W."/>
            <person name="Yang Z."/>
            <person name="Yang Z."/>
            <person name="Zhou J."/>
            <person name="Zhu J."/>
            <person name="Brent C.S."/>
            <person name="Elsik C.G."/>
            <person name="Goodisman M.A."/>
            <person name="Liberles D.A."/>
            <person name="Roe R.M."/>
            <person name="Vargo E.L."/>
            <person name="Vilcinskas A."/>
            <person name="Wang J."/>
            <person name="Bornberg-Bauer E."/>
            <person name="Korb J."/>
            <person name="Zhang G."/>
            <person name="Liebig J."/>
        </authorList>
    </citation>
    <scope>NUCLEOTIDE SEQUENCE [LARGE SCALE GENOMIC DNA]</scope>
    <source>
        <tissue evidence="2">Whole organism</tissue>
    </source>
</reference>
<dbReference type="InParanoid" id="A0A067QHE5"/>
<proteinExistence type="predicted"/>
<dbReference type="EMBL" id="KK853657">
    <property type="protein sequence ID" value="KDR02397.1"/>
    <property type="molecule type" value="Genomic_DNA"/>
</dbReference>
<evidence type="ECO:0000313" key="2">
    <source>
        <dbReference type="EMBL" id="KDR02397.1"/>
    </source>
</evidence>